<gene>
    <name evidence="2" type="ORF">SMAR0320_LOCUS13615</name>
</gene>
<name>A0A7S2LM62_9STRA</name>
<dbReference type="Gene3D" id="2.170.270.10">
    <property type="entry name" value="SET domain"/>
    <property type="match status" value="1"/>
</dbReference>
<dbReference type="PANTHER" id="PTHR47332">
    <property type="entry name" value="SET DOMAIN-CONTAINING PROTEIN 5"/>
    <property type="match status" value="1"/>
</dbReference>
<dbReference type="SMART" id="SM00317">
    <property type="entry name" value="SET"/>
    <property type="match status" value="1"/>
</dbReference>
<sequence>MEKADRLRDKSNFEQPSAVTDLLHKHESSFEMFDATLASGKGLRAVVAYKQGDEIMRETAIMRIPNSQPAASREAAEQLHKNAIQRAYNSLHHESQKSVMALASCNEDCTDVARTPQGVYDTNSFRLENDPKGGLFLTIARINHSCRPNVTHFWSPRLQQKLIFAVRDIDIGEELLTIYGPGQCMATKSRREYLNERFSFECNCEMCREGNANGGDEKMLEIQALQEDIAMQSSSGLVSTTDVEGQLASVKKCLALMKEQGLGGGAFTKTIFHHGYDICLAAGDYDGARSYLNSELTAVMDSEGVHSSKAFEIEEALKNFQDTE</sequence>
<accession>A0A7S2LM62</accession>
<dbReference type="Gene3D" id="1.25.40.10">
    <property type="entry name" value="Tetratricopeptide repeat domain"/>
    <property type="match status" value="1"/>
</dbReference>
<dbReference type="EMBL" id="HBGZ01018989">
    <property type="protein sequence ID" value="CAD9610568.1"/>
    <property type="molecule type" value="Transcribed_RNA"/>
</dbReference>
<dbReference type="CDD" id="cd20071">
    <property type="entry name" value="SET_SMYD"/>
    <property type="match status" value="1"/>
</dbReference>
<protein>
    <recommendedName>
        <fullName evidence="1">SET domain-containing protein</fullName>
    </recommendedName>
</protein>
<dbReference type="PANTHER" id="PTHR47332:SF4">
    <property type="entry name" value="SET DOMAIN-CONTAINING PROTEIN 5"/>
    <property type="match status" value="1"/>
</dbReference>
<dbReference type="PROSITE" id="PS50280">
    <property type="entry name" value="SET"/>
    <property type="match status" value="1"/>
</dbReference>
<proteinExistence type="predicted"/>
<evidence type="ECO:0000259" key="1">
    <source>
        <dbReference type="PROSITE" id="PS50280"/>
    </source>
</evidence>
<reference evidence="2" key="1">
    <citation type="submission" date="2021-01" db="EMBL/GenBank/DDBJ databases">
        <authorList>
            <person name="Corre E."/>
            <person name="Pelletier E."/>
            <person name="Niang G."/>
            <person name="Scheremetjew M."/>
            <person name="Finn R."/>
            <person name="Kale V."/>
            <person name="Holt S."/>
            <person name="Cochrane G."/>
            <person name="Meng A."/>
            <person name="Brown T."/>
            <person name="Cohen L."/>
        </authorList>
    </citation>
    <scope>NUCLEOTIDE SEQUENCE</scope>
    <source>
        <strain evidence="2">SM1012Den-03</strain>
    </source>
</reference>
<feature type="domain" description="SET" evidence="1">
    <location>
        <begin position="28"/>
        <end position="180"/>
    </location>
</feature>
<dbReference type="InterPro" id="IPR011990">
    <property type="entry name" value="TPR-like_helical_dom_sf"/>
</dbReference>
<dbReference type="Pfam" id="PF00856">
    <property type="entry name" value="SET"/>
    <property type="match status" value="1"/>
</dbReference>
<dbReference type="InterPro" id="IPR046341">
    <property type="entry name" value="SET_dom_sf"/>
</dbReference>
<dbReference type="SUPFAM" id="SSF82199">
    <property type="entry name" value="SET domain"/>
    <property type="match status" value="1"/>
</dbReference>
<dbReference type="InterPro" id="IPR001214">
    <property type="entry name" value="SET_dom"/>
</dbReference>
<dbReference type="InterPro" id="IPR053185">
    <property type="entry name" value="SET_domain_protein"/>
</dbReference>
<dbReference type="AlphaFoldDB" id="A0A7S2LM62"/>
<organism evidence="2">
    <name type="scientific">Skeletonema marinoi</name>
    <dbReference type="NCBI Taxonomy" id="267567"/>
    <lineage>
        <taxon>Eukaryota</taxon>
        <taxon>Sar</taxon>
        <taxon>Stramenopiles</taxon>
        <taxon>Ochrophyta</taxon>
        <taxon>Bacillariophyta</taxon>
        <taxon>Coscinodiscophyceae</taxon>
        <taxon>Thalassiosirophycidae</taxon>
        <taxon>Thalassiosirales</taxon>
        <taxon>Skeletonemataceae</taxon>
        <taxon>Skeletonema</taxon>
        <taxon>Skeletonema marinoi-dohrnii complex</taxon>
    </lineage>
</organism>
<evidence type="ECO:0000313" key="2">
    <source>
        <dbReference type="EMBL" id="CAD9610568.1"/>
    </source>
</evidence>